<dbReference type="Pfam" id="PF12796">
    <property type="entry name" value="Ank_2"/>
    <property type="match status" value="3"/>
</dbReference>
<evidence type="ECO:0000313" key="5">
    <source>
        <dbReference type="EMBL" id="KAL0967558.1"/>
    </source>
</evidence>
<dbReference type="PANTHER" id="PTHR24198:SF165">
    <property type="entry name" value="ANKYRIN REPEAT-CONTAINING PROTEIN-RELATED"/>
    <property type="match status" value="1"/>
</dbReference>
<comment type="caution">
    <text evidence="5">The sequence shown here is derived from an EMBL/GenBank/DDBJ whole genome shotgun (WGS) entry which is preliminary data.</text>
</comment>
<feature type="repeat" description="ANK" evidence="3">
    <location>
        <begin position="438"/>
        <end position="467"/>
    </location>
</feature>
<feature type="repeat" description="ANK" evidence="3">
    <location>
        <begin position="396"/>
        <end position="428"/>
    </location>
</feature>
<feature type="repeat" description="ANK" evidence="3">
    <location>
        <begin position="331"/>
        <end position="363"/>
    </location>
</feature>
<organism evidence="5 6">
    <name type="scientific">Umbra pygmaea</name>
    <name type="common">Eastern mudminnow</name>
    <dbReference type="NCBI Taxonomy" id="75934"/>
    <lineage>
        <taxon>Eukaryota</taxon>
        <taxon>Metazoa</taxon>
        <taxon>Chordata</taxon>
        <taxon>Craniata</taxon>
        <taxon>Vertebrata</taxon>
        <taxon>Euteleostomi</taxon>
        <taxon>Actinopterygii</taxon>
        <taxon>Neopterygii</taxon>
        <taxon>Teleostei</taxon>
        <taxon>Protacanthopterygii</taxon>
        <taxon>Esociformes</taxon>
        <taxon>Umbridae</taxon>
        <taxon>Umbra</taxon>
    </lineage>
</organism>
<name>A0ABD0WY16_UMBPY</name>
<feature type="repeat" description="ANK" evidence="3">
    <location>
        <begin position="199"/>
        <end position="231"/>
    </location>
</feature>
<dbReference type="AlphaFoldDB" id="A0ABD0WY16"/>
<dbReference type="SUPFAM" id="SSF48403">
    <property type="entry name" value="Ankyrin repeat"/>
    <property type="match status" value="1"/>
</dbReference>
<dbReference type="InterPro" id="IPR002110">
    <property type="entry name" value="Ankyrin_rpt"/>
</dbReference>
<evidence type="ECO:0000256" key="2">
    <source>
        <dbReference type="ARBA" id="ARBA00023043"/>
    </source>
</evidence>
<feature type="compositionally biased region" description="Polar residues" evidence="4">
    <location>
        <begin position="65"/>
        <end position="88"/>
    </location>
</feature>
<accession>A0ABD0WY16</accession>
<dbReference type="PROSITE" id="PS50088">
    <property type="entry name" value="ANK_REPEAT"/>
    <property type="match status" value="9"/>
</dbReference>
<evidence type="ECO:0000256" key="4">
    <source>
        <dbReference type="SAM" id="MobiDB-lite"/>
    </source>
</evidence>
<gene>
    <name evidence="5" type="ORF">UPYG_G00253770</name>
</gene>
<sequence>METKSWYFKRLQKATSSTMAVASISLTERMGPPRRYEDYSLYSGLSDEELMQLAIERSFTEDHSTVSSLQSTQPGYRQPNNRPNLFSNNQFTARTRHPSATMHTYDFPRSNPNSANPPEMITPAKGPSCLMEGTQLVSVIEKGDLKALKEIIICNPKSLLVANEDGWISLHEAAYYGQEECLKIILAAHPSMVNTRGTRNQTPLLLSAVFHHVNCVKILLQNGANPNIANKDGETPLYKVCSKPNKRIVHLLLKCGASVHDGCNRGVTPLHEAAAHDNVEICQILVEAGAEIHKTNIYGIDSFFTAAQYGSVNVLFFLMSKGADINCQASDGATPLYEASKNGCKEVVELLLKKKADANQPTKQGLLPLHVAVQKGHFDIVAILIPATNKNRVKRSGISPLHLAAERNRDWILELLIEQGYDVNAKLSDERSKMYADRRRTALYFAVVNSNIEATKMLLEAGANPNVDMFNPLLIAVRRGCKDMTTMLVEHGANMNASILTDPCSFPAVIMLSMKDLHLLKYLMDNGCDARSCFDCKYGSKTHPPLKTSRRDRTLQQRSDEDEPQHKSCVQFCEAISDPLTSRWAGPILDVLLDYVGHVKLCSRLIEHLNSYIDWAGIKLKASM</sequence>
<keyword evidence="1" id="KW-0677">Repeat</keyword>
<feature type="repeat" description="ANK" evidence="3">
    <location>
        <begin position="364"/>
        <end position="385"/>
    </location>
</feature>
<feature type="repeat" description="ANK" evidence="3">
    <location>
        <begin position="298"/>
        <end position="330"/>
    </location>
</feature>
<dbReference type="PRINTS" id="PR01415">
    <property type="entry name" value="ANKYRIN"/>
</dbReference>
<feature type="compositionally biased region" description="Basic and acidic residues" evidence="4">
    <location>
        <begin position="549"/>
        <end position="559"/>
    </location>
</feature>
<keyword evidence="2 3" id="KW-0040">ANK repeat</keyword>
<evidence type="ECO:0000313" key="6">
    <source>
        <dbReference type="Proteomes" id="UP001557470"/>
    </source>
</evidence>
<protein>
    <submittedName>
        <fullName evidence="5">Uncharacterized protein</fullName>
    </submittedName>
</protein>
<evidence type="ECO:0000256" key="1">
    <source>
        <dbReference type="ARBA" id="ARBA00022737"/>
    </source>
</evidence>
<feature type="repeat" description="ANK" evidence="3">
    <location>
        <begin position="265"/>
        <end position="297"/>
    </location>
</feature>
<dbReference type="PROSITE" id="PS50297">
    <property type="entry name" value="ANK_REP_REGION"/>
    <property type="match status" value="8"/>
</dbReference>
<dbReference type="PANTHER" id="PTHR24198">
    <property type="entry name" value="ANKYRIN REPEAT AND PROTEIN KINASE DOMAIN-CONTAINING PROTEIN"/>
    <property type="match status" value="1"/>
</dbReference>
<proteinExistence type="predicted"/>
<keyword evidence="6" id="KW-1185">Reference proteome</keyword>
<feature type="repeat" description="ANK" evidence="3">
    <location>
        <begin position="232"/>
        <end position="260"/>
    </location>
</feature>
<dbReference type="SMART" id="SM00248">
    <property type="entry name" value="ANK"/>
    <property type="match status" value="10"/>
</dbReference>
<feature type="region of interest" description="Disordered" evidence="4">
    <location>
        <begin position="544"/>
        <end position="563"/>
    </location>
</feature>
<feature type="repeat" description="ANK" evidence="3">
    <location>
        <begin position="468"/>
        <end position="497"/>
    </location>
</feature>
<feature type="region of interest" description="Disordered" evidence="4">
    <location>
        <begin position="64"/>
        <end position="88"/>
    </location>
</feature>
<evidence type="ECO:0000256" key="3">
    <source>
        <dbReference type="PROSITE-ProRule" id="PRU00023"/>
    </source>
</evidence>
<dbReference type="Proteomes" id="UP001557470">
    <property type="component" value="Unassembled WGS sequence"/>
</dbReference>
<dbReference type="Gene3D" id="1.25.40.20">
    <property type="entry name" value="Ankyrin repeat-containing domain"/>
    <property type="match status" value="3"/>
</dbReference>
<dbReference type="InterPro" id="IPR036770">
    <property type="entry name" value="Ankyrin_rpt-contain_sf"/>
</dbReference>
<dbReference type="EMBL" id="JAGEUA010000008">
    <property type="protein sequence ID" value="KAL0967558.1"/>
    <property type="molecule type" value="Genomic_DNA"/>
</dbReference>
<reference evidence="5 6" key="1">
    <citation type="submission" date="2024-06" db="EMBL/GenBank/DDBJ databases">
        <authorList>
            <person name="Pan Q."/>
            <person name="Wen M."/>
            <person name="Jouanno E."/>
            <person name="Zahm M."/>
            <person name="Klopp C."/>
            <person name="Cabau C."/>
            <person name="Louis A."/>
            <person name="Berthelot C."/>
            <person name="Parey E."/>
            <person name="Roest Crollius H."/>
            <person name="Montfort J."/>
            <person name="Robinson-Rechavi M."/>
            <person name="Bouchez O."/>
            <person name="Lampietro C."/>
            <person name="Lopez Roques C."/>
            <person name="Donnadieu C."/>
            <person name="Postlethwait J."/>
            <person name="Bobe J."/>
            <person name="Verreycken H."/>
            <person name="Guiguen Y."/>
        </authorList>
    </citation>
    <scope>NUCLEOTIDE SEQUENCE [LARGE SCALE GENOMIC DNA]</scope>
    <source>
        <strain evidence="5">Up_M1</strain>
        <tissue evidence="5">Testis</tissue>
    </source>
</reference>